<name>A0ACB7CAN6_9ASCO</name>
<evidence type="ECO:0000313" key="2">
    <source>
        <dbReference type="Proteomes" id="UP000768646"/>
    </source>
</evidence>
<organism evidence="1 2">
    <name type="scientific">Pneumocystis oryctolagi</name>
    <dbReference type="NCBI Taxonomy" id="42067"/>
    <lineage>
        <taxon>Eukaryota</taxon>
        <taxon>Fungi</taxon>
        <taxon>Dikarya</taxon>
        <taxon>Ascomycota</taxon>
        <taxon>Taphrinomycotina</taxon>
        <taxon>Pneumocystomycetes</taxon>
        <taxon>Pneumocystaceae</taxon>
        <taxon>Pneumocystis</taxon>
    </lineage>
</organism>
<dbReference type="Proteomes" id="UP000768646">
    <property type="component" value="Unassembled WGS sequence"/>
</dbReference>
<dbReference type="EMBL" id="JABTEG010000011">
    <property type="protein sequence ID" value="KAG4304090.1"/>
    <property type="molecule type" value="Genomic_DNA"/>
</dbReference>
<reference evidence="1 2" key="1">
    <citation type="journal article" date="2021" name="Commun. Biol.">
        <title>Genomic insights into the host specific adaptation of the Pneumocystis genus.</title>
        <authorList>
            <person name="Cisse O.H."/>
            <person name="Ma L."/>
            <person name="Dekker J.P."/>
            <person name="Khil P.P."/>
            <person name="Youn J.-H."/>
            <person name="Brenchley J.M."/>
            <person name="Blair R."/>
            <person name="Pahar B."/>
            <person name="Chabe M."/>
            <person name="Van Rompay K.K.A."/>
            <person name="Keesler R."/>
            <person name="Sukura A."/>
            <person name="Hirsch V."/>
            <person name="Kutty G."/>
            <person name="Liu Y."/>
            <person name="Peng L."/>
            <person name="Chen J."/>
            <person name="Song J."/>
            <person name="Weissenbacher-Lang C."/>
            <person name="Xu J."/>
            <person name="Upham N.S."/>
            <person name="Stajich J.E."/>
            <person name="Cuomo C.A."/>
            <person name="Cushion M.T."/>
            <person name="Kovacs J.A."/>
        </authorList>
    </citation>
    <scope>NUCLEOTIDE SEQUENCE [LARGE SCALE GENOMIC DNA]</scope>
    <source>
        <strain evidence="1 2">RABM</strain>
    </source>
</reference>
<sequence>MNSFKRRKQNSDYVLMLSKTLQKESIEEFKQENKEKQITEIEKHTNLPFVYTIKQFKTSSKELINYYEPESLDKNKKSLECINSNIDSFPMKDYVYDIYVPLIYTPDTFSITSQFGILEVDENEDISFLEETSNSSQEDDSNAEDFYRNTYPDEDAWPDSDTENYPYC</sequence>
<comment type="caution">
    <text evidence="1">The sequence shown here is derived from an EMBL/GenBank/DDBJ whole genome shotgun (WGS) entry which is preliminary data.</text>
</comment>
<evidence type="ECO:0000313" key="1">
    <source>
        <dbReference type="EMBL" id="KAG4304090.1"/>
    </source>
</evidence>
<keyword evidence="2" id="KW-1185">Reference proteome</keyword>
<gene>
    <name evidence="1" type="ORF">PORY_002454</name>
</gene>
<protein>
    <submittedName>
        <fullName evidence="1">Uncharacterized protein</fullName>
    </submittedName>
</protein>
<accession>A0ACB7CAN6</accession>
<proteinExistence type="predicted"/>